<dbReference type="RefSeq" id="WP_067589332.1">
    <property type="nucleotide sequence ID" value="NZ_LXSL01000001.1"/>
</dbReference>
<reference evidence="2" key="1">
    <citation type="submission" date="2016-05" db="EMBL/GenBank/DDBJ databases">
        <title>Draft genome of Corynebacterium afermentans subsp. afermentans LCDC 88199T.</title>
        <authorList>
            <person name="Bernier A.-M."/>
            <person name="Bernard K."/>
        </authorList>
    </citation>
    <scope>NUCLEOTIDE SEQUENCE [LARGE SCALE GENOMIC DNA]</scope>
    <source>
        <strain evidence="2">NML02-A-017</strain>
    </source>
</reference>
<evidence type="ECO:0000313" key="1">
    <source>
        <dbReference type="EMBL" id="OAM32221.1"/>
    </source>
</evidence>
<accession>A0A1A9S329</accession>
<keyword evidence="2" id="KW-1185">Reference proteome</keyword>
<name>A0A1A9S329_9NEIS</name>
<organism evidence="1 2">
    <name type="scientific">Eikenella longinqua</name>
    <dbReference type="NCBI Taxonomy" id="1795827"/>
    <lineage>
        <taxon>Bacteria</taxon>
        <taxon>Pseudomonadati</taxon>
        <taxon>Pseudomonadota</taxon>
        <taxon>Betaproteobacteria</taxon>
        <taxon>Neisseriales</taxon>
        <taxon>Neisseriaceae</taxon>
        <taxon>Eikenella</taxon>
    </lineage>
</organism>
<proteinExistence type="predicted"/>
<comment type="caution">
    <text evidence="1">The sequence shown here is derived from an EMBL/GenBank/DDBJ whole genome shotgun (WGS) entry which is preliminary data.</text>
</comment>
<dbReference type="Proteomes" id="UP000077885">
    <property type="component" value="Unassembled WGS sequence"/>
</dbReference>
<dbReference type="EMBL" id="LXSL01000001">
    <property type="protein sequence ID" value="OAM32221.1"/>
    <property type="molecule type" value="Genomic_DNA"/>
</dbReference>
<dbReference type="AlphaFoldDB" id="A0A1A9S329"/>
<dbReference type="STRING" id="1795827.A7P95_00005"/>
<sequence>MSYQLPTYPNITATIGRPEDGLFCELTVSLNITADRSYILFAEVIDQNEPADRLQTLLDIYGQFILDSVELQLPFFRNVTEAEFEQILPPME</sequence>
<protein>
    <submittedName>
        <fullName evidence="1">Uncharacterized protein</fullName>
    </submittedName>
</protein>
<evidence type="ECO:0000313" key="2">
    <source>
        <dbReference type="Proteomes" id="UP000077885"/>
    </source>
</evidence>
<dbReference type="OrthoDB" id="8613122at2"/>
<gene>
    <name evidence="1" type="ORF">A7P95_00005</name>
</gene>